<dbReference type="Proteomes" id="UP000054558">
    <property type="component" value="Unassembled WGS sequence"/>
</dbReference>
<dbReference type="PROSITE" id="PS51375">
    <property type="entry name" value="PPR"/>
    <property type="match status" value="2"/>
</dbReference>
<dbReference type="PANTHER" id="PTHR47801">
    <property type="entry name" value="OS05G0145600 PROTEIN"/>
    <property type="match status" value="1"/>
</dbReference>
<proteinExistence type="predicted"/>
<evidence type="ECO:0000256" key="1">
    <source>
        <dbReference type="ARBA" id="ARBA00022737"/>
    </source>
</evidence>
<evidence type="ECO:0000259" key="4">
    <source>
        <dbReference type="Pfam" id="PF17177"/>
    </source>
</evidence>
<feature type="region of interest" description="Disordered" evidence="3">
    <location>
        <begin position="312"/>
        <end position="331"/>
    </location>
</feature>
<feature type="region of interest" description="Disordered" evidence="3">
    <location>
        <begin position="519"/>
        <end position="549"/>
    </location>
</feature>
<feature type="domain" description="PROP1-like PPR" evidence="4">
    <location>
        <begin position="128"/>
        <end position="272"/>
    </location>
</feature>
<feature type="region of interest" description="Disordered" evidence="3">
    <location>
        <begin position="54"/>
        <end position="74"/>
    </location>
</feature>
<gene>
    <name evidence="5" type="ORF">KFL_001880280</name>
</gene>
<dbReference type="PANTHER" id="PTHR47801:SF1">
    <property type="entry name" value="OS05G0145600 PROTEIN"/>
    <property type="match status" value="1"/>
</dbReference>
<feature type="repeat" description="PPR" evidence="2">
    <location>
        <begin position="155"/>
        <end position="189"/>
    </location>
</feature>
<dbReference type="OrthoDB" id="185373at2759"/>
<feature type="compositionally biased region" description="Basic and acidic residues" evidence="3">
    <location>
        <begin position="528"/>
        <end position="543"/>
    </location>
</feature>
<dbReference type="InterPro" id="IPR002885">
    <property type="entry name" value="PPR_rpt"/>
</dbReference>
<dbReference type="AlphaFoldDB" id="A0A1Y1I6S4"/>
<dbReference type="Pfam" id="PF17177">
    <property type="entry name" value="PPR_long"/>
    <property type="match status" value="1"/>
</dbReference>
<keyword evidence="6" id="KW-1185">Reference proteome</keyword>
<reference evidence="5 6" key="1">
    <citation type="journal article" date="2014" name="Nat. Commun.">
        <title>Klebsormidium flaccidum genome reveals primary factors for plant terrestrial adaptation.</title>
        <authorList>
            <person name="Hori K."/>
            <person name="Maruyama F."/>
            <person name="Fujisawa T."/>
            <person name="Togashi T."/>
            <person name="Yamamoto N."/>
            <person name="Seo M."/>
            <person name="Sato S."/>
            <person name="Yamada T."/>
            <person name="Mori H."/>
            <person name="Tajima N."/>
            <person name="Moriyama T."/>
            <person name="Ikeuchi M."/>
            <person name="Watanabe M."/>
            <person name="Wada H."/>
            <person name="Kobayashi K."/>
            <person name="Saito M."/>
            <person name="Masuda T."/>
            <person name="Sasaki-Sekimoto Y."/>
            <person name="Mashiguchi K."/>
            <person name="Awai K."/>
            <person name="Shimojima M."/>
            <person name="Masuda S."/>
            <person name="Iwai M."/>
            <person name="Nobusawa T."/>
            <person name="Narise T."/>
            <person name="Kondo S."/>
            <person name="Saito H."/>
            <person name="Sato R."/>
            <person name="Murakawa M."/>
            <person name="Ihara Y."/>
            <person name="Oshima-Yamada Y."/>
            <person name="Ohtaka K."/>
            <person name="Satoh M."/>
            <person name="Sonobe K."/>
            <person name="Ishii M."/>
            <person name="Ohtani R."/>
            <person name="Kanamori-Sato M."/>
            <person name="Honoki R."/>
            <person name="Miyazaki D."/>
            <person name="Mochizuki H."/>
            <person name="Umetsu J."/>
            <person name="Higashi K."/>
            <person name="Shibata D."/>
            <person name="Kamiya Y."/>
            <person name="Sato N."/>
            <person name="Nakamura Y."/>
            <person name="Tabata S."/>
            <person name="Ida S."/>
            <person name="Kurokawa K."/>
            <person name="Ohta H."/>
        </authorList>
    </citation>
    <scope>NUCLEOTIDE SEQUENCE [LARGE SCALE GENOMIC DNA]</scope>
    <source>
        <strain evidence="5 6">NIES-2285</strain>
    </source>
</reference>
<keyword evidence="1" id="KW-0677">Repeat</keyword>
<dbReference type="EMBL" id="DF237137">
    <property type="protein sequence ID" value="GAQ84436.1"/>
    <property type="molecule type" value="Genomic_DNA"/>
</dbReference>
<dbReference type="NCBIfam" id="TIGR00756">
    <property type="entry name" value="PPR"/>
    <property type="match status" value="2"/>
</dbReference>
<dbReference type="OMA" id="SENIMMN"/>
<feature type="repeat" description="PPR" evidence="2">
    <location>
        <begin position="225"/>
        <end position="259"/>
    </location>
</feature>
<evidence type="ECO:0000256" key="2">
    <source>
        <dbReference type="PROSITE-ProRule" id="PRU00708"/>
    </source>
</evidence>
<dbReference type="InterPro" id="IPR011990">
    <property type="entry name" value="TPR-like_helical_dom_sf"/>
</dbReference>
<dbReference type="STRING" id="105231.A0A1Y1I6S4"/>
<sequence length="549" mass="60820">MQRFTLPQAGQAHGSILNRLWRSLQAGVQSTTDAEGALANLVGAHDAHASSAQSCCPLASSPKQRAGGIPQTSRPSNVPHAFFPPAHARGFAATAATNSAFPEAFDAQMETESSDGCPASLEEYNDVLRNLSRNTRIDEIRDVYDDLTLDGIAPDRSTYHTTIGACMRARSLQDVLFFYDRMMMQGLIPDATLFHVILKACTRARAPKKAFEIADEMEAVGTLATTKTFQHLLVVCAKAGQVDLANDVVTKMKSKGLVLNKFHYAALIEAIANQKPHPGRDTTGAAMLRMFDEARKNRDAWVDPYEGVSRRWRAGGDHLGPEDDDEESGPARPDLVVYKAALNGSITLYFEQGIRAVLAALREDGAEPDGELMHTALFELVKARDFDQACQLLDDFPSSPLGVTSYDVKLLFTEVVFAKHMPTLQRLLTRQMDPNVRTFFSARDANGLLSMMDKMLRKIDYTMCVSMWEVLRGMDIKPWLPAAKDHMRCLMVNKIPETDPHLTEVKGWIDLIQSRTLSGQNFHTPPKRRVESAEGRNSSREPEEASQLQ</sequence>
<protein>
    <recommendedName>
        <fullName evidence="4">PROP1-like PPR domain-containing protein</fullName>
    </recommendedName>
</protein>
<dbReference type="InterPro" id="IPR033443">
    <property type="entry name" value="PROP1-like_PPR_dom"/>
</dbReference>
<name>A0A1Y1I6S4_KLENI</name>
<organism evidence="5 6">
    <name type="scientific">Klebsormidium nitens</name>
    <name type="common">Green alga</name>
    <name type="synonym">Ulothrix nitens</name>
    <dbReference type="NCBI Taxonomy" id="105231"/>
    <lineage>
        <taxon>Eukaryota</taxon>
        <taxon>Viridiplantae</taxon>
        <taxon>Streptophyta</taxon>
        <taxon>Klebsormidiophyceae</taxon>
        <taxon>Klebsormidiales</taxon>
        <taxon>Klebsormidiaceae</taxon>
        <taxon>Klebsormidium</taxon>
    </lineage>
</organism>
<evidence type="ECO:0000256" key="3">
    <source>
        <dbReference type="SAM" id="MobiDB-lite"/>
    </source>
</evidence>
<evidence type="ECO:0000313" key="6">
    <source>
        <dbReference type="Proteomes" id="UP000054558"/>
    </source>
</evidence>
<dbReference type="Gene3D" id="1.25.40.10">
    <property type="entry name" value="Tetratricopeptide repeat domain"/>
    <property type="match status" value="1"/>
</dbReference>
<accession>A0A1Y1I6S4</accession>
<evidence type="ECO:0000313" key="5">
    <source>
        <dbReference type="EMBL" id="GAQ84436.1"/>
    </source>
</evidence>